<keyword evidence="2" id="KW-1185">Reference proteome</keyword>
<proteinExistence type="predicted"/>
<accession>A0AAN4Z8D7</accession>
<name>A0AAN4Z8D7_9BILA</name>
<organism evidence="1 2">
    <name type="scientific">Pristionchus mayeri</name>
    <dbReference type="NCBI Taxonomy" id="1317129"/>
    <lineage>
        <taxon>Eukaryota</taxon>
        <taxon>Metazoa</taxon>
        <taxon>Ecdysozoa</taxon>
        <taxon>Nematoda</taxon>
        <taxon>Chromadorea</taxon>
        <taxon>Rhabditida</taxon>
        <taxon>Rhabditina</taxon>
        <taxon>Diplogasteromorpha</taxon>
        <taxon>Diplogasteroidea</taxon>
        <taxon>Neodiplogasteridae</taxon>
        <taxon>Pristionchus</taxon>
    </lineage>
</organism>
<dbReference type="EMBL" id="BTRK01000002">
    <property type="protein sequence ID" value="GMR36382.1"/>
    <property type="molecule type" value="Genomic_DNA"/>
</dbReference>
<dbReference type="AlphaFoldDB" id="A0AAN4Z8D7"/>
<protein>
    <submittedName>
        <fullName evidence="1">Uncharacterized protein</fullName>
    </submittedName>
</protein>
<evidence type="ECO:0000313" key="1">
    <source>
        <dbReference type="EMBL" id="GMR36382.1"/>
    </source>
</evidence>
<reference evidence="2" key="1">
    <citation type="submission" date="2022-10" db="EMBL/GenBank/DDBJ databases">
        <title>Genome assembly of Pristionchus species.</title>
        <authorList>
            <person name="Yoshida K."/>
            <person name="Sommer R.J."/>
        </authorList>
    </citation>
    <scope>NUCLEOTIDE SEQUENCE [LARGE SCALE GENOMIC DNA]</scope>
    <source>
        <strain evidence="2">RS5460</strain>
    </source>
</reference>
<comment type="caution">
    <text evidence="1">The sequence shown here is derived from an EMBL/GenBank/DDBJ whole genome shotgun (WGS) entry which is preliminary data.</text>
</comment>
<gene>
    <name evidence="1" type="ORF">PMAYCL1PPCAC_06577</name>
</gene>
<sequence>MRHITVQNRLSRIIYPSKQSEVELEMEQRKSQQITGTYSHLTTSENQQADVRYKLEQRQTRWRKLMSGLLILGHVLESEDGLLTAGGNHSKVHSAIVLLKSSTDLLSELSLGKTNVILGVAVLRVHKGAESITVDVHEHVLLSLDDGDVHVVGGRADILELLASEDVESDKVNFGVTVLSGL</sequence>
<dbReference type="Proteomes" id="UP001328107">
    <property type="component" value="Unassembled WGS sequence"/>
</dbReference>
<evidence type="ECO:0000313" key="2">
    <source>
        <dbReference type="Proteomes" id="UP001328107"/>
    </source>
</evidence>